<organism evidence="2 3">
    <name type="scientific">Candidatus Methylomirabilis tolerans</name>
    <dbReference type="NCBI Taxonomy" id="3123416"/>
    <lineage>
        <taxon>Bacteria</taxon>
        <taxon>Candidatus Methylomirabilota</taxon>
        <taxon>Candidatus Methylomirabilia</taxon>
        <taxon>Candidatus Methylomirabilales</taxon>
        <taxon>Candidatus Methylomirabilaceae</taxon>
        <taxon>Candidatus Methylomirabilis</taxon>
    </lineage>
</organism>
<gene>
    <name evidence="2" type="ORF">K8G79_06350</name>
</gene>
<evidence type="ECO:0000259" key="1">
    <source>
        <dbReference type="Pfam" id="PF07929"/>
    </source>
</evidence>
<dbReference type="InterPro" id="IPR024047">
    <property type="entry name" value="MM3350-like_sf"/>
</dbReference>
<dbReference type="Proteomes" id="UP001197609">
    <property type="component" value="Unassembled WGS sequence"/>
</dbReference>
<dbReference type="PANTHER" id="PTHR41878">
    <property type="entry name" value="LEXA REPRESSOR-RELATED"/>
    <property type="match status" value="1"/>
</dbReference>
<dbReference type="SUPFAM" id="SSF159941">
    <property type="entry name" value="MM3350-like"/>
    <property type="match status" value="1"/>
</dbReference>
<dbReference type="InterPro" id="IPR012912">
    <property type="entry name" value="Plasmid_pRiA4b_Orf3-like"/>
</dbReference>
<protein>
    <submittedName>
        <fullName evidence="2">Plasmid pRiA4b ORF-3 family protein</fullName>
    </submittedName>
</protein>
<dbReference type="AlphaFoldDB" id="A0AAJ1AK94"/>
<dbReference type="PANTHER" id="PTHR41878:SF1">
    <property type="entry name" value="TNPR PROTEIN"/>
    <property type="match status" value="1"/>
</dbReference>
<dbReference type="EMBL" id="JAIOIU010000080">
    <property type="protein sequence ID" value="MBZ0159737.1"/>
    <property type="molecule type" value="Genomic_DNA"/>
</dbReference>
<feature type="domain" description="Plasmid pRiA4b Orf3-like" evidence="1">
    <location>
        <begin position="7"/>
        <end position="183"/>
    </location>
</feature>
<evidence type="ECO:0000313" key="2">
    <source>
        <dbReference type="EMBL" id="MBZ0159737.1"/>
    </source>
</evidence>
<reference evidence="2 3" key="1">
    <citation type="journal article" date="2021" name="bioRxiv">
        <title>Unraveling nitrogen, sulfur and carbon metabolic pathways and microbial community transcriptional responses to substrate deprivation and toxicity stresses in a bioreactor mimicking anoxic brackish coastal sediment conditions.</title>
        <authorList>
            <person name="Martins P.D."/>
            <person name="Echeveste M.J."/>
            <person name="Arshad A."/>
            <person name="Kurth J."/>
            <person name="Ouboter H."/>
            <person name="Jetten M.S.M."/>
            <person name="Welte C.U."/>
        </authorList>
    </citation>
    <scope>NUCLEOTIDE SEQUENCE [LARGE SCALE GENOMIC DNA]</scope>
    <source>
        <strain evidence="2">MAG_38</strain>
    </source>
</reference>
<evidence type="ECO:0000313" key="3">
    <source>
        <dbReference type="Proteomes" id="UP001197609"/>
    </source>
</evidence>
<proteinExistence type="predicted"/>
<sequence>MSARSEAYQFKITLRGITPSVWRRIEVPASYSLWDLHVAIQDAMGWQDYHLHVFRFDDPNRGGRIEVGIPDEDAFEGDPVVLPGWEQTTSAYFNRPGMRVEYEYDFGDSWEHDLLFEGIVQRVKGQKYPRCTGGARACPPEDCGGVHGYERLLSVIFDPKDPEYERMITWLGGGFDPEAFDPAQVKFDNPRARWRRAFRS</sequence>
<accession>A0AAJ1AK94</accession>
<comment type="caution">
    <text evidence="2">The sequence shown here is derived from an EMBL/GenBank/DDBJ whole genome shotgun (WGS) entry which is preliminary data.</text>
</comment>
<dbReference type="Pfam" id="PF07929">
    <property type="entry name" value="PRiA4_ORF3"/>
    <property type="match status" value="1"/>
</dbReference>
<name>A0AAJ1AK94_9BACT</name>
<dbReference type="Gene3D" id="3.10.290.30">
    <property type="entry name" value="MM3350-like"/>
    <property type="match status" value="1"/>
</dbReference>